<dbReference type="Gene3D" id="3.40.50.1820">
    <property type="entry name" value="alpha/beta hydrolase"/>
    <property type="match status" value="1"/>
</dbReference>
<sequence length="371" mass="40091">MIDWLCSCAVAGILRSLQASNIVAISVIATLSSCSAPTTRQFFVEASAIDKVPDSLVAVEDGRGRFREIFCSVLEARQSELPDYKNCDVALTLVADEKAGSGAPVYLAPSKSNLTVYFVPGIGWDCFSQWLAPPKTAVKHIRQLGYGFEAVPIESLSSSSRNARIIRDTVMRSPKSEAGSRAVLVGYSKGAPDILEAVATYPELASRVAAVVSVAGAIWGSPLAEDVAFANLAPIRNWPGAKCAVGDGGGLESLLPGERAEWMAENQLPTQIQYYSVAALPHPDNISAILRPSYAKLSKSDRRNDSQVLLFDQFIPGSTFLGYLNADHWALALPIERSHRLIGKTIVNRNSYPREALLEAILRNVEEDIAK</sequence>
<dbReference type="RefSeq" id="WP_058278225.1">
    <property type="nucleotide sequence ID" value="NZ_CYPU01000041.1"/>
</dbReference>
<dbReference type="GeneID" id="62009203"/>
<dbReference type="Proteomes" id="UP000050783">
    <property type="component" value="Unassembled WGS sequence"/>
</dbReference>
<protein>
    <recommendedName>
        <fullName evidence="3">Alpha/beta hydrolase family protein</fullName>
    </recommendedName>
</protein>
<reference evidence="1 2" key="1">
    <citation type="submission" date="2015-09" db="EMBL/GenBank/DDBJ databases">
        <authorList>
            <consortium name="Swine Surveillance"/>
        </authorList>
    </citation>
    <scope>NUCLEOTIDE SEQUENCE [LARGE SCALE GENOMIC DNA]</scope>
    <source>
        <strain evidence="1 2">CECT 4292</strain>
    </source>
</reference>
<gene>
    <name evidence="1" type="ORF">RUA4292_02891</name>
</gene>
<dbReference type="EMBL" id="CYPU01000041">
    <property type="protein sequence ID" value="CUH48706.1"/>
    <property type="molecule type" value="Genomic_DNA"/>
</dbReference>
<evidence type="ECO:0000313" key="1">
    <source>
        <dbReference type="EMBL" id="CUH48706.1"/>
    </source>
</evidence>
<evidence type="ECO:0000313" key="2">
    <source>
        <dbReference type="Proteomes" id="UP000050783"/>
    </source>
</evidence>
<accession>A0A0P1F1A0</accession>
<dbReference type="SUPFAM" id="SSF53474">
    <property type="entry name" value="alpha/beta-Hydrolases"/>
    <property type="match status" value="1"/>
</dbReference>
<dbReference type="AlphaFoldDB" id="A0A0P1F1A0"/>
<organism evidence="1 2">
    <name type="scientific">Ruegeria atlantica</name>
    <dbReference type="NCBI Taxonomy" id="81569"/>
    <lineage>
        <taxon>Bacteria</taxon>
        <taxon>Pseudomonadati</taxon>
        <taxon>Pseudomonadota</taxon>
        <taxon>Alphaproteobacteria</taxon>
        <taxon>Rhodobacterales</taxon>
        <taxon>Roseobacteraceae</taxon>
        <taxon>Ruegeria</taxon>
    </lineage>
</organism>
<evidence type="ECO:0008006" key="3">
    <source>
        <dbReference type="Google" id="ProtNLM"/>
    </source>
</evidence>
<dbReference type="InterPro" id="IPR029058">
    <property type="entry name" value="AB_hydrolase_fold"/>
</dbReference>
<name>A0A0P1F1A0_9RHOB</name>
<proteinExistence type="predicted"/>
<dbReference type="STRING" id="81569.RUM4293_03595"/>